<evidence type="ECO:0000313" key="1">
    <source>
        <dbReference type="EMBL" id="KAJ7373603.1"/>
    </source>
</evidence>
<protein>
    <submittedName>
        <fullName evidence="1">Uncharacterized protein</fullName>
    </submittedName>
</protein>
<sequence>MPKMIKIHVTYGETKRVISHQKGGEVQGLRHTFLQVFSDVLSSEIAPAHVTFQRYDDKFEDYVELQNNERLEDDIKIRALISKQTARSSPSEAEPETKHQHWHHCHLTMPRFSCICLNSDLTHVGPGAPIFIRPHLIKKNTTYRLWNSVSRQNDSFIQRDPNTNIVNCSGSFNSGINTVMDAIDETRQRTFYVALTFSDKVANKNYAMTGNGKGQDITALEVQSGDPLGDESVYEPLYYWSYTMFRNKSYNTLYLGCDNTGKTTLVENLDLDYPNPQALFVLNKLP</sequence>
<keyword evidence="2" id="KW-1185">Reference proteome</keyword>
<gene>
    <name evidence="1" type="ORF">OS493_011208</name>
</gene>
<organism evidence="1 2">
    <name type="scientific">Desmophyllum pertusum</name>
    <dbReference type="NCBI Taxonomy" id="174260"/>
    <lineage>
        <taxon>Eukaryota</taxon>
        <taxon>Metazoa</taxon>
        <taxon>Cnidaria</taxon>
        <taxon>Anthozoa</taxon>
        <taxon>Hexacorallia</taxon>
        <taxon>Scleractinia</taxon>
        <taxon>Caryophylliina</taxon>
        <taxon>Caryophylliidae</taxon>
        <taxon>Desmophyllum</taxon>
    </lineage>
</organism>
<name>A0A9X0CTG8_9CNID</name>
<dbReference type="EMBL" id="MU826830">
    <property type="protein sequence ID" value="KAJ7373603.1"/>
    <property type="molecule type" value="Genomic_DNA"/>
</dbReference>
<reference evidence="1" key="1">
    <citation type="submission" date="2023-01" db="EMBL/GenBank/DDBJ databases">
        <title>Genome assembly of the deep-sea coral Lophelia pertusa.</title>
        <authorList>
            <person name="Herrera S."/>
            <person name="Cordes E."/>
        </authorList>
    </citation>
    <scope>NUCLEOTIDE SEQUENCE</scope>
    <source>
        <strain evidence="1">USNM1676648</strain>
        <tissue evidence="1">Polyp</tissue>
    </source>
</reference>
<proteinExistence type="predicted"/>
<dbReference type="Proteomes" id="UP001163046">
    <property type="component" value="Unassembled WGS sequence"/>
</dbReference>
<accession>A0A9X0CTG8</accession>
<dbReference type="OrthoDB" id="5985873at2759"/>
<dbReference type="AlphaFoldDB" id="A0A9X0CTG8"/>
<comment type="caution">
    <text evidence="1">The sequence shown here is derived from an EMBL/GenBank/DDBJ whole genome shotgun (WGS) entry which is preliminary data.</text>
</comment>
<evidence type="ECO:0000313" key="2">
    <source>
        <dbReference type="Proteomes" id="UP001163046"/>
    </source>
</evidence>